<dbReference type="GO" id="GO:0016301">
    <property type="term" value="F:kinase activity"/>
    <property type="evidence" value="ECO:0007669"/>
    <property type="project" value="UniProtKB-KW"/>
</dbReference>
<proteinExistence type="predicted"/>
<dbReference type="EMBL" id="JAFVMH010000011">
    <property type="protein sequence ID" value="MBO1326498.1"/>
    <property type="molecule type" value="Genomic_DNA"/>
</dbReference>
<dbReference type="InterPro" id="IPR036890">
    <property type="entry name" value="HATPase_C_sf"/>
</dbReference>
<evidence type="ECO:0000256" key="4">
    <source>
        <dbReference type="SAM" id="Phobius"/>
    </source>
</evidence>
<dbReference type="PANTHER" id="PTHR24421">
    <property type="entry name" value="NITRATE/NITRITE SENSOR PROTEIN NARX-RELATED"/>
    <property type="match status" value="1"/>
</dbReference>
<keyword evidence="2" id="KW-0418">Kinase</keyword>
<dbReference type="InterPro" id="IPR050482">
    <property type="entry name" value="Sensor_HK_TwoCompSys"/>
</dbReference>
<keyword evidence="4" id="KW-0472">Membrane</keyword>
<protein>
    <recommendedName>
        <fullName evidence="5">Histidine kinase/HSP90-like ATPase domain-containing protein</fullName>
    </recommendedName>
</protein>
<feature type="transmembrane region" description="Helical" evidence="4">
    <location>
        <begin position="30"/>
        <end position="51"/>
    </location>
</feature>
<feature type="transmembrane region" description="Helical" evidence="4">
    <location>
        <begin position="232"/>
        <end position="253"/>
    </location>
</feature>
<dbReference type="Pfam" id="PF02518">
    <property type="entry name" value="HATPase_c"/>
    <property type="match status" value="1"/>
</dbReference>
<dbReference type="Gene3D" id="3.30.565.10">
    <property type="entry name" value="Histidine kinase-like ATPase, C-terminal domain"/>
    <property type="match status" value="1"/>
</dbReference>
<sequence length="674" mass="75601">MTENAATTILFDDSARYDTPRPHSPQGRRMFLLGTGTVAVGLIVLLLVRMLHGPVFGGSPVLWTQFFPAAEFLRQETVTDLNAPQADEIAADGPQGDWRLATLPYTGVPRTNVIPSASHGHAMTSWYRFKVAPPATLGKMSNDISFYLPRWKTEGRLAVYQNGHLVWRSHGDIIWNSFNRPVLIDLPIAGPSVILLRMDTLPGLGGAITPAWVGQHDALFWRYRIRIALQCIVPGVFAVVLLSMAVVLFFVALARPDSDLYLLFVFAAVLYTTRILHFLGPLDPSIISPVWFGWATVNSMCWLIVVGWLFCCGLAEVEFRWLKRLLVWGMIACTVATSPLFLSSATISALALCAYIFCFTLSTPTMPLLMAAMWRRRSGSGMLLLFWNMLMFPIAVHDMLMANYYVSIGHIYLLPYITPDLFLSCLYILCRRYINALGLAERSNQILETRLHAQEVTLRDTYERLHQIEQRELLVAERQRLMRDMHDGLGSTLTGAIHMADHAASHEVLAQTLKDCLFDLKLTVDSLEPVDADLLMLLANLRFRLTPRLRAQGVMLEWAVTPLPPLQWLTPSSALHILRILQEVITNILKHAQASHIRLSTETEPPGILVRVEDNGLGFCPDQRTNEGRGLHNICWRANALAGRVDWRLGNPGTNFMLWLPIEQPATRAQPGSP</sequence>
<evidence type="ECO:0000313" key="6">
    <source>
        <dbReference type="EMBL" id="MBO1326498.1"/>
    </source>
</evidence>
<keyword evidence="1" id="KW-0808">Transferase</keyword>
<evidence type="ECO:0000259" key="5">
    <source>
        <dbReference type="Pfam" id="PF02518"/>
    </source>
</evidence>
<keyword evidence="4" id="KW-0812">Transmembrane</keyword>
<organism evidence="6 7">
    <name type="scientific">Acetobacter garciniae</name>
    <dbReference type="NCBI Taxonomy" id="2817435"/>
    <lineage>
        <taxon>Bacteria</taxon>
        <taxon>Pseudomonadati</taxon>
        <taxon>Pseudomonadota</taxon>
        <taxon>Alphaproteobacteria</taxon>
        <taxon>Acetobacterales</taxon>
        <taxon>Acetobacteraceae</taxon>
        <taxon>Acetobacter</taxon>
    </lineage>
</organism>
<feature type="transmembrane region" description="Helical" evidence="4">
    <location>
        <begin position="291"/>
        <end position="313"/>
    </location>
</feature>
<evidence type="ECO:0000256" key="2">
    <source>
        <dbReference type="ARBA" id="ARBA00022777"/>
    </source>
</evidence>
<feature type="transmembrane region" description="Helical" evidence="4">
    <location>
        <begin position="383"/>
        <end position="405"/>
    </location>
</feature>
<evidence type="ECO:0000256" key="1">
    <source>
        <dbReference type="ARBA" id="ARBA00022679"/>
    </source>
</evidence>
<keyword evidence="7" id="KW-1185">Reference proteome</keyword>
<evidence type="ECO:0000313" key="7">
    <source>
        <dbReference type="Proteomes" id="UP000664073"/>
    </source>
</evidence>
<comment type="caution">
    <text evidence="6">The sequence shown here is derived from an EMBL/GenBank/DDBJ whole genome shotgun (WGS) entry which is preliminary data.</text>
</comment>
<evidence type="ECO:0000256" key="3">
    <source>
        <dbReference type="ARBA" id="ARBA00023012"/>
    </source>
</evidence>
<dbReference type="Proteomes" id="UP000664073">
    <property type="component" value="Unassembled WGS sequence"/>
</dbReference>
<feature type="domain" description="Histidine kinase/HSP90-like ATPase" evidence="5">
    <location>
        <begin position="575"/>
        <end position="663"/>
    </location>
</feature>
<accession>A0A939KNK8</accession>
<dbReference type="GO" id="GO:0000160">
    <property type="term" value="P:phosphorelay signal transduction system"/>
    <property type="evidence" value="ECO:0007669"/>
    <property type="project" value="UniProtKB-KW"/>
</dbReference>
<dbReference type="InterPro" id="IPR003594">
    <property type="entry name" value="HATPase_dom"/>
</dbReference>
<reference evidence="6" key="1">
    <citation type="submission" date="2021-03" db="EMBL/GenBank/DDBJ databases">
        <title>The complete genome sequence of Acetobacter sp. TBRC 12339.</title>
        <authorList>
            <person name="Charoenyingcharoen P."/>
            <person name="Yukphan P."/>
        </authorList>
    </citation>
    <scope>NUCLEOTIDE SEQUENCE</scope>
    <source>
        <strain evidence="6">TBRC 12339</strain>
    </source>
</reference>
<dbReference type="RefSeq" id="WP_207847242.1">
    <property type="nucleotide sequence ID" value="NZ_JAFVMH010000011.1"/>
</dbReference>
<keyword evidence="3" id="KW-0902">Two-component regulatory system</keyword>
<name>A0A939KNK8_9PROT</name>
<keyword evidence="4" id="KW-1133">Transmembrane helix</keyword>
<feature type="transmembrane region" description="Helical" evidence="4">
    <location>
        <begin position="348"/>
        <end position="371"/>
    </location>
</feature>
<dbReference type="AlphaFoldDB" id="A0A939KNK8"/>
<gene>
    <name evidence="6" type="ORF">J2D77_15220</name>
</gene>
<dbReference type="PANTHER" id="PTHR24421:SF58">
    <property type="entry name" value="SIGNAL TRANSDUCTION HISTIDINE-PROTEIN KINASE_PHOSPHATASE UHPB"/>
    <property type="match status" value="1"/>
</dbReference>
<feature type="transmembrane region" description="Helical" evidence="4">
    <location>
        <begin position="411"/>
        <end position="430"/>
    </location>
</feature>
<dbReference type="SUPFAM" id="SSF55874">
    <property type="entry name" value="ATPase domain of HSP90 chaperone/DNA topoisomerase II/histidine kinase"/>
    <property type="match status" value="1"/>
</dbReference>
<feature type="transmembrane region" description="Helical" evidence="4">
    <location>
        <begin position="325"/>
        <end position="342"/>
    </location>
</feature>
<dbReference type="Gene3D" id="1.20.5.1930">
    <property type="match status" value="1"/>
</dbReference>
<feature type="transmembrane region" description="Helical" evidence="4">
    <location>
        <begin position="260"/>
        <end position="279"/>
    </location>
</feature>
<dbReference type="CDD" id="cd16917">
    <property type="entry name" value="HATPase_UhpB-NarQ-NarX-like"/>
    <property type="match status" value="1"/>
</dbReference>